<sequence>MSDQQNGFNYALPNYAYYLQNLSNFHIPNEEDRINSILKSTNVEYHQLHHFTLPAEVTLNQYAINLNRSPTSSKHLSIISSQIENLNGSTTSSSQESMNSIQKPTSSEFSNICNKFTETYDIYEPREKDLPSIVSISSNHVPSIDRTETNSFEKDKMELAKSYVVSEESLEELDRQQDNNSFSVDVDNLYEVLKNFHLETGSEAENGKKNESFADIEETGQEIISISSIDNDIDFIIFILKRRKQQKAHPTYKPLKLSIIFIRIMTHKLIMCHSIRGW</sequence>
<name>A0A9N9X1J5_9DIPT</name>
<gene>
    <name evidence="2" type="ORF">CHIRRI_LOCUS14972</name>
</gene>
<feature type="compositionally biased region" description="Polar residues" evidence="1">
    <location>
        <begin position="95"/>
        <end position="106"/>
    </location>
</feature>
<dbReference type="Proteomes" id="UP001153620">
    <property type="component" value="Chromosome 4"/>
</dbReference>
<dbReference type="EMBL" id="OU895880">
    <property type="protein sequence ID" value="CAG9812167.1"/>
    <property type="molecule type" value="Genomic_DNA"/>
</dbReference>
<evidence type="ECO:0000313" key="3">
    <source>
        <dbReference type="Proteomes" id="UP001153620"/>
    </source>
</evidence>
<reference evidence="2" key="2">
    <citation type="submission" date="2022-10" db="EMBL/GenBank/DDBJ databases">
        <authorList>
            <consortium name="ENA_rothamsted_submissions"/>
            <consortium name="culmorum"/>
            <person name="King R."/>
        </authorList>
    </citation>
    <scope>NUCLEOTIDE SEQUENCE</scope>
</reference>
<accession>A0A9N9X1J5</accession>
<reference evidence="2" key="1">
    <citation type="submission" date="2022-01" db="EMBL/GenBank/DDBJ databases">
        <authorList>
            <person name="King R."/>
        </authorList>
    </citation>
    <scope>NUCLEOTIDE SEQUENCE</scope>
</reference>
<evidence type="ECO:0000313" key="2">
    <source>
        <dbReference type="EMBL" id="CAG9812167.1"/>
    </source>
</evidence>
<proteinExistence type="predicted"/>
<feature type="region of interest" description="Disordered" evidence="1">
    <location>
        <begin position="87"/>
        <end position="106"/>
    </location>
</feature>
<evidence type="ECO:0000256" key="1">
    <source>
        <dbReference type="SAM" id="MobiDB-lite"/>
    </source>
</evidence>
<keyword evidence="3" id="KW-1185">Reference proteome</keyword>
<protein>
    <submittedName>
        <fullName evidence="2">Uncharacterized protein</fullName>
    </submittedName>
</protein>
<organism evidence="2 3">
    <name type="scientific">Chironomus riparius</name>
    <dbReference type="NCBI Taxonomy" id="315576"/>
    <lineage>
        <taxon>Eukaryota</taxon>
        <taxon>Metazoa</taxon>
        <taxon>Ecdysozoa</taxon>
        <taxon>Arthropoda</taxon>
        <taxon>Hexapoda</taxon>
        <taxon>Insecta</taxon>
        <taxon>Pterygota</taxon>
        <taxon>Neoptera</taxon>
        <taxon>Endopterygota</taxon>
        <taxon>Diptera</taxon>
        <taxon>Nematocera</taxon>
        <taxon>Chironomoidea</taxon>
        <taxon>Chironomidae</taxon>
        <taxon>Chironominae</taxon>
        <taxon>Chironomus</taxon>
    </lineage>
</organism>
<dbReference type="AlphaFoldDB" id="A0A9N9X1J5"/>